<dbReference type="InterPro" id="IPR036465">
    <property type="entry name" value="vWFA_dom_sf"/>
</dbReference>
<dbReference type="RefSeq" id="WP_043529817.1">
    <property type="nucleotide sequence ID" value="NZ_BAABKU010000001.1"/>
</dbReference>
<evidence type="ECO:0000313" key="3">
    <source>
        <dbReference type="EMBL" id="KHD74318.1"/>
    </source>
</evidence>
<feature type="region of interest" description="Disordered" evidence="1">
    <location>
        <begin position="327"/>
        <end position="346"/>
    </location>
</feature>
<dbReference type="Pfam" id="PF13531">
    <property type="entry name" value="SBP_bac_11"/>
    <property type="match status" value="1"/>
</dbReference>
<dbReference type="eggNOG" id="COG2304">
    <property type="taxonomic scope" value="Bacteria"/>
</dbReference>
<protein>
    <submittedName>
        <fullName evidence="3">von Willebrand factor A</fullName>
    </submittedName>
</protein>
<organism evidence="3 4">
    <name type="scientific">Actinoplanes utahensis</name>
    <dbReference type="NCBI Taxonomy" id="1869"/>
    <lineage>
        <taxon>Bacteria</taxon>
        <taxon>Bacillati</taxon>
        <taxon>Actinomycetota</taxon>
        <taxon>Actinomycetes</taxon>
        <taxon>Micromonosporales</taxon>
        <taxon>Micromonosporaceae</taxon>
        <taxon>Actinoplanes</taxon>
    </lineage>
</organism>
<dbReference type="InterPro" id="IPR002035">
    <property type="entry name" value="VWF_A"/>
</dbReference>
<dbReference type="SUPFAM" id="SSF53850">
    <property type="entry name" value="Periplasmic binding protein-like II"/>
    <property type="match status" value="1"/>
</dbReference>
<dbReference type="AlphaFoldDB" id="A0A0A6UGY1"/>
<dbReference type="SUPFAM" id="SSF53300">
    <property type="entry name" value="vWA-like"/>
    <property type="match status" value="1"/>
</dbReference>
<evidence type="ECO:0000313" key="4">
    <source>
        <dbReference type="Proteomes" id="UP000054537"/>
    </source>
</evidence>
<reference evidence="3 4" key="1">
    <citation type="submission" date="2014-10" db="EMBL/GenBank/DDBJ databases">
        <title>Draft genome sequence of Actinoplanes utahensis NRRL 12052.</title>
        <authorList>
            <person name="Velasco-Bucheli B."/>
            <person name="del Cerro C."/>
            <person name="Hormigo D."/>
            <person name="Garcia J.L."/>
            <person name="Acebal C."/>
            <person name="Arroyo M."/>
            <person name="de la Mata I."/>
        </authorList>
    </citation>
    <scope>NUCLEOTIDE SEQUENCE [LARGE SCALE GENOMIC DNA]</scope>
    <source>
        <strain evidence="3 4">NRRL 12052</strain>
    </source>
</reference>
<gene>
    <name evidence="3" type="ORF">MB27_29430</name>
</gene>
<sequence length="571" mass="59006">MALVVVIAGTYVGYQQLSDSACTGSVTLTVAASPEIAPAVETVAAKWRQDGAAVDGTCVAVAVAKETSSTIAGAVARDHSVGLVGLNNAPDAVQVPDVWLPDSATWLQRLQTEAAGFLPSTVTSVAQSPLVLAAPEPLAEKKLGWPNTRVGWNALMANFQDKEPLTVGIMNPTVDSTGLGSLLAISKSVGNESQAAAQAKTRALTLLAENKFALRDELMAGFPKSPADIGSPDSVSLAPVSEQDVVAYNAERPAVKLSAIYLEPAPAPLDYPFTVMPQVVDSQKSAAAKGLLERLLAADSKDVLASAGLRSPDGTYGASFAAPMGAPTASPAVTATSTKSANGGTAAGAESGAALSAVVGSWIAITTPGRALTVFDTSGSMLKPVPTANNATRAQVTQAAARTGLGLFSEKWSVGVWRFSTEEDGALPYKSLVDISSLSNSRPKLEASIGDLTPNKDGGTGLYDTLLAAHKHVLKGWTSSKINSVILFTDGENSFLGGLTRPEFLAKFKNQLDATKPVRIILIGIGNEVSKDELKAIQKVDPKNVGVFIAEDPTKITSIFAQAIGSRTGVQ</sequence>
<dbReference type="OrthoDB" id="5621159at2"/>
<evidence type="ECO:0000259" key="2">
    <source>
        <dbReference type="PROSITE" id="PS50234"/>
    </source>
</evidence>
<accession>A0A0A6UGY1</accession>
<proteinExistence type="predicted"/>
<feature type="domain" description="VWFA" evidence="2">
    <location>
        <begin position="370"/>
        <end position="564"/>
    </location>
</feature>
<evidence type="ECO:0000256" key="1">
    <source>
        <dbReference type="SAM" id="MobiDB-lite"/>
    </source>
</evidence>
<dbReference type="Proteomes" id="UP000054537">
    <property type="component" value="Unassembled WGS sequence"/>
</dbReference>
<dbReference type="SMART" id="SM00327">
    <property type="entry name" value="VWA"/>
    <property type="match status" value="1"/>
</dbReference>
<dbReference type="STRING" id="1869.MB27_29430"/>
<dbReference type="PROSITE" id="PS50234">
    <property type="entry name" value="VWFA"/>
    <property type="match status" value="1"/>
</dbReference>
<dbReference type="EMBL" id="JRTT01000047">
    <property type="protein sequence ID" value="KHD74318.1"/>
    <property type="molecule type" value="Genomic_DNA"/>
</dbReference>
<dbReference type="Gene3D" id="3.40.50.410">
    <property type="entry name" value="von Willebrand factor, type A domain"/>
    <property type="match status" value="1"/>
</dbReference>
<keyword evidence="4" id="KW-1185">Reference proteome</keyword>
<name>A0A0A6UGY1_ACTUT</name>
<comment type="caution">
    <text evidence="3">The sequence shown here is derived from an EMBL/GenBank/DDBJ whole genome shotgun (WGS) entry which is preliminary data.</text>
</comment>